<name>B6YUS7_THEON</name>
<gene>
    <name evidence="1" type="ordered locus">TON_0626</name>
</gene>
<evidence type="ECO:0008006" key="3">
    <source>
        <dbReference type="Google" id="ProtNLM"/>
    </source>
</evidence>
<dbReference type="eggNOG" id="arCOG07630">
    <property type="taxonomic scope" value="Archaea"/>
</dbReference>
<keyword evidence="2" id="KW-1185">Reference proteome</keyword>
<dbReference type="AlphaFoldDB" id="B6YUS7"/>
<protein>
    <recommendedName>
        <fullName evidence="3">Lipoprotein</fullName>
    </recommendedName>
</protein>
<dbReference type="PROSITE" id="PS51257">
    <property type="entry name" value="PROKAR_LIPOPROTEIN"/>
    <property type="match status" value="1"/>
</dbReference>
<dbReference type="KEGG" id="ton:TON_0626"/>
<sequence>MKKWASVVIILLLFGATAMGGCIQRDSIPRSTLTSPITSEFEHCNTTSKKSSSDPFPLELSDDTENTVFQEDSSIHLNLTAQEEANLREWVQNFTESLNKSVSKYGYDNLTVVLAMQIGNLSKLPECDNISEYGDLMGYHDNVSNLNVLLHEYKNLAEGILKQYEVQLPYLNDKEIDEFIGKVEPSSVENMIMACGLINDYNGLIESARKVELGKRDTYTEFYMRLFIVVLKIVFIKENLTYKVSYKVVGKLFWKTRLFHVIYRYGGVTALKVAMSVTHWEFRGLINKYLDEFGNNPSMVYSLISNTSDREQLEKFSESFINLVKNETVALKNITSDIADKIDDLFGSSENG</sequence>
<dbReference type="Proteomes" id="UP000002727">
    <property type="component" value="Chromosome"/>
</dbReference>
<dbReference type="HOGENOM" id="CLU_786712_0_0_2"/>
<evidence type="ECO:0000313" key="2">
    <source>
        <dbReference type="Proteomes" id="UP000002727"/>
    </source>
</evidence>
<accession>B6YUS7</accession>
<organism evidence="1 2">
    <name type="scientific">Thermococcus onnurineus (strain NA1)</name>
    <dbReference type="NCBI Taxonomy" id="523850"/>
    <lineage>
        <taxon>Archaea</taxon>
        <taxon>Methanobacteriati</taxon>
        <taxon>Methanobacteriota</taxon>
        <taxon>Thermococci</taxon>
        <taxon>Thermococcales</taxon>
        <taxon>Thermococcaceae</taxon>
        <taxon>Thermococcus</taxon>
    </lineage>
</organism>
<dbReference type="EMBL" id="CP000855">
    <property type="protein sequence ID" value="ACJ16113.1"/>
    <property type="molecule type" value="Genomic_DNA"/>
</dbReference>
<evidence type="ECO:0000313" key="1">
    <source>
        <dbReference type="EMBL" id="ACJ16113.1"/>
    </source>
</evidence>
<reference evidence="1 2" key="1">
    <citation type="journal article" date="2008" name="J. Bacteriol.">
        <title>The complete genome sequence of Thermococcus onnurineus NA1 reveals a mixed heterotrophic and carboxydotrophic metabolism.</title>
        <authorList>
            <person name="Lee H.S."/>
            <person name="Kang S.G."/>
            <person name="Bae S.S."/>
            <person name="Lim J.K."/>
            <person name="Cho Y."/>
            <person name="Kim Y.J."/>
            <person name="Jeon J.H."/>
            <person name="Cha S.S."/>
            <person name="Kwon K.K."/>
            <person name="Kim H.T."/>
            <person name="Park C.J."/>
            <person name="Lee H.W."/>
            <person name="Kim S.I."/>
            <person name="Chun J."/>
            <person name="Colwell R.R."/>
            <person name="Kim S.J."/>
            <person name="Lee J.H."/>
        </authorList>
    </citation>
    <scope>NUCLEOTIDE SEQUENCE [LARGE SCALE GENOMIC DNA]</scope>
    <source>
        <strain evidence="1 2">NA1</strain>
    </source>
</reference>
<proteinExistence type="predicted"/>
<dbReference type="PATRIC" id="fig|523850.10.peg.627"/>